<evidence type="ECO:0000313" key="3">
    <source>
        <dbReference type="Proteomes" id="UP000305398"/>
    </source>
</evidence>
<organism evidence="2 3">
    <name type="scientific">Hymenobacter jejuensis</name>
    <dbReference type="NCBI Taxonomy" id="2502781"/>
    <lineage>
        <taxon>Bacteria</taxon>
        <taxon>Pseudomonadati</taxon>
        <taxon>Bacteroidota</taxon>
        <taxon>Cytophagia</taxon>
        <taxon>Cytophagales</taxon>
        <taxon>Hymenobacteraceae</taxon>
        <taxon>Hymenobacter</taxon>
    </lineage>
</organism>
<keyword evidence="1" id="KW-0175">Coiled coil</keyword>
<feature type="coiled-coil region" evidence="1">
    <location>
        <begin position="18"/>
        <end position="45"/>
    </location>
</feature>
<evidence type="ECO:0000256" key="1">
    <source>
        <dbReference type="SAM" id="Coils"/>
    </source>
</evidence>
<dbReference type="EMBL" id="CP040896">
    <property type="protein sequence ID" value="QDA59053.1"/>
    <property type="molecule type" value="Genomic_DNA"/>
</dbReference>
<accession>A0A5B7ZX09</accession>
<proteinExistence type="predicted"/>
<keyword evidence="3" id="KW-1185">Reference proteome</keyword>
<reference evidence="2 3" key="1">
    <citation type="submission" date="2019-06" db="EMBL/GenBank/DDBJ databases">
        <authorList>
            <person name="Srinivasan S."/>
        </authorList>
    </citation>
    <scope>NUCLEOTIDE SEQUENCE [LARGE SCALE GENOMIC DNA]</scope>
    <source>
        <strain evidence="2 3">17J68-5</strain>
    </source>
</reference>
<evidence type="ECO:0000313" key="2">
    <source>
        <dbReference type="EMBL" id="QDA59053.1"/>
    </source>
</evidence>
<dbReference type="KEGG" id="hyj:FHG12_02555"/>
<dbReference type="OrthoDB" id="893781at2"/>
<dbReference type="RefSeq" id="WP_139514128.1">
    <property type="nucleotide sequence ID" value="NZ_CP040896.1"/>
</dbReference>
<dbReference type="AlphaFoldDB" id="A0A5B7ZX09"/>
<dbReference type="Proteomes" id="UP000305398">
    <property type="component" value="Chromosome"/>
</dbReference>
<name>A0A5B7ZX09_9BACT</name>
<evidence type="ECO:0008006" key="4">
    <source>
        <dbReference type="Google" id="ProtNLM"/>
    </source>
</evidence>
<sequence length="104" mass="11997">MTYTPKPEHMRPPQHLSDANLRQALEELDSKIKTLRNRAHATTANSHHTYHEHIAALEVKRAKLAEQLGPAPDTEPNGSHHERTTWEEIWRGIEGLRDDLRNII</sequence>
<protein>
    <recommendedName>
        <fullName evidence="4">DUF4164 family protein</fullName>
    </recommendedName>
</protein>
<gene>
    <name evidence="2" type="ORF">FHG12_02555</name>
</gene>